<comment type="caution">
    <text evidence="2">The sequence shown here is derived from an EMBL/GenBank/DDBJ whole genome shotgun (WGS) entry which is preliminary data.</text>
</comment>
<dbReference type="Gene3D" id="2.130.10.10">
    <property type="entry name" value="YVTN repeat-like/Quinoprotein amine dehydrogenase"/>
    <property type="match status" value="1"/>
</dbReference>
<protein>
    <submittedName>
        <fullName evidence="2">Uncharacterized protein</fullName>
    </submittedName>
</protein>
<dbReference type="Proteomes" id="UP000717328">
    <property type="component" value="Unassembled WGS sequence"/>
</dbReference>
<feature type="region of interest" description="Disordered" evidence="1">
    <location>
        <begin position="502"/>
        <end position="537"/>
    </location>
</feature>
<sequence>MDFTSCAARLQSLKEQLNEYIKSDTSSEEESEDWRVERAATEAKEKYFLGLLRGICDVVRDSSDAQNRIELLAEADRLLDMGTTHYSTLNEGPTPSFAHCDAFPEVRAAAEDDMESELGYARFKSGVVTSVTSQTPSANFIYQARCEISSDSICSPYRIEVTPGGSCLALATGGLPQYHLLTRDIFPKCYTIDARIGGVAQHLSLDEPRKLLFTANDDRIKSFTWGEPHGEDYKDARPTHTMDSRQWKGPTAILPGGHLVRAGTGSVGVWDLDTLETHGPDGQARIGERYDFDDDGSWETELLEDSCGSPASTSIALDAGLAPEIWGVHPSAPASMICGFSWYADEHFSCIALDLEHGGKVAGRFLGHAGTVVDVATSAADPHTFVTGSTDGYARLLDVRAPLPVLSLNAASGGVGNASVVLAHPDGVPTVLTGMGNKQHVRLWDVRARATIYELSTGNTDVISLAWDAQQDTLYAATECPYMDTYGGWRGYYRRAKVPKDQRERRSFRDDDEQEEEEEEEEEEEDDDDDDRCWPKDAYHGEEYYGYLYDSGDHTLCE</sequence>
<dbReference type="AlphaFoldDB" id="A0A9P7K472"/>
<evidence type="ECO:0000313" key="3">
    <source>
        <dbReference type="Proteomes" id="UP000717328"/>
    </source>
</evidence>
<dbReference type="OrthoDB" id="548949at2759"/>
<accession>A0A9P7K472</accession>
<name>A0A9P7K472_9AGAR</name>
<feature type="compositionally biased region" description="Acidic residues" evidence="1">
    <location>
        <begin position="510"/>
        <end position="531"/>
    </location>
</feature>
<gene>
    <name evidence="2" type="ORF">H0H81_008730</name>
</gene>
<dbReference type="SMART" id="SM00320">
    <property type="entry name" value="WD40"/>
    <property type="match status" value="2"/>
</dbReference>
<dbReference type="EMBL" id="JABCKI010005960">
    <property type="protein sequence ID" value="KAG5636223.1"/>
    <property type="molecule type" value="Genomic_DNA"/>
</dbReference>
<dbReference type="InterPro" id="IPR015943">
    <property type="entry name" value="WD40/YVTN_repeat-like_dom_sf"/>
</dbReference>
<evidence type="ECO:0000256" key="1">
    <source>
        <dbReference type="SAM" id="MobiDB-lite"/>
    </source>
</evidence>
<reference evidence="2" key="2">
    <citation type="submission" date="2021-10" db="EMBL/GenBank/DDBJ databases">
        <title>Phylogenomics reveals ancestral predisposition of the termite-cultivated fungus Termitomyces towards a domesticated lifestyle.</title>
        <authorList>
            <person name="Auxier B."/>
            <person name="Grum-Grzhimaylo A."/>
            <person name="Cardenas M.E."/>
            <person name="Lodge J.D."/>
            <person name="Laessoe T."/>
            <person name="Pedersen O."/>
            <person name="Smith M.E."/>
            <person name="Kuyper T.W."/>
            <person name="Franco-Molano E.A."/>
            <person name="Baroni T.J."/>
            <person name="Aanen D.K."/>
        </authorList>
    </citation>
    <scope>NUCLEOTIDE SEQUENCE</scope>
    <source>
        <strain evidence="2">D49</strain>
    </source>
</reference>
<proteinExistence type="predicted"/>
<dbReference type="InterPro" id="IPR036322">
    <property type="entry name" value="WD40_repeat_dom_sf"/>
</dbReference>
<organism evidence="2 3">
    <name type="scientific">Sphagnurus paluster</name>
    <dbReference type="NCBI Taxonomy" id="117069"/>
    <lineage>
        <taxon>Eukaryota</taxon>
        <taxon>Fungi</taxon>
        <taxon>Dikarya</taxon>
        <taxon>Basidiomycota</taxon>
        <taxon>Agaricomycotina</taxon>
        <taxon>Agaricomycetes</taxon>
        <taxon>Agaricomycetidae</taxon>
        <taxon>Agaricales</taxon>
        <taxon>Tricholomatineae</taxon>
        <taxon>Lyophyllaceae</taxon>
        <taxon>Sphagnurus</taxon>
    </lineage>
</organism>
<evidence type="ECO:0000313" key="2">
    <source>
        <dbReference type="EMBL" id="KAG5636223.1"/>
    </source>
</evidence>
<dbReference type="InterPro" id="IPR001680">
    <property type="entry name" value="WD40_rpt"/>
</dbReference>
<reference evidence="2" key="1">
    <citation type="submission" date="2021-02" db="EMBL/GenBank/DDBJ databases">
        <authorList>
            <person name="Nieuwenhuis M."/>
            <person name="Van De Peppel L.J.J."/>
        </authorList>
    </citation>
    <scope>NUCLEOTIDE SEQUENCE</scope>
    <source>
        <strain evidence="2">D49</strain>
    </source>
</reference>
<keyword evidence="3" id="KW-1185">Reference proteome</keyword>
<dbReference type="SUPFAM" id="SSF50978">
    <property type="entry name" value="WD40 repeat-like"/>
    <property type="match status" value="1"/>
</dbReference>